<comment type="similarity">
    <text evidence="2">In the N-terminal section; belongs to the phytochrome family.</text>
</comment>
<keyword evidence="9" id="KW-0902">Two-component regulatory system</keyword>
<evidence type="ECO:0000256" key="13">
    <source>
        <dbReference type="SAM" id="Coils"/>
    </source>
</evidence>
<dbReference type="Pfam" id="PF00512">
    <property type="entry name" value="HisKA"/>
    <property type="match status" value="1"/>
</dbReference>
<evidence type="ECO:0000256" key="11">
    <source>
        <dbReference type="ARBA" id="ARBA00068150"/>
    </source>
</evidence>
<dbReference type="InterPro" id="IPR035965">
    <property type="entry name" value="PAS-like_dom_sf"/>
</dbReference>
<comment type="subunit">
    <text evidence="10">At low DSF concentrations, interacts with RpfF.</text>
</comment>
<dbReference type="GO" id="GO:0000155">
    <property type="term" value="F:phosphorelay sensor kinase activity"/>
    <property type="evidence" value="ECO:0007669"/>
    <property type="project" value="InterPro"/>
</dbReference>
<dbReference type="InterPro" id="IPR005467">
    <property type="entry name" value="His_kinase_dom"/>
</dbReference>
<evidence type="ECO:0000259" key="15">
    <source>
        <dbReference type="PROSITE" id="PS50112"/>
    </source>
</evidence>
<dbReference type="GO" id="GO:0005524">
    <property type="term" value="F:ATP binding"/>
    <property type="evidence" value="ECO:0007669"/>
    <property type="project" value="UniProtKB-KW"/>
</dbReference>
<reference evidence="16 17" key="1">
    <citation type="submission" date="2019-08" db="EMBL/GenBank/DDBJ databases">
        <title>Selenomonas sp. mPRGC5 and Selenomonas sp. mPRGC8 isolated from ruminal fluid of dairy goat (Capra hircus).</title>
        <authorList>
            <person name="Poothong S."/>
            <person name="Nuengjamnong C."/>
            <person name="Tanasupawat S."/>
        </authorList>
    </citation>
    <scope>NUCLEOTIDE SEQUENCE [LARGE SCALE GENOMIC DNA]</scope>
    <source>
        <strain evidence="17">mPRGC5</strain>
    </source>
</reference>
<dbReference type="InterPro" id="IPR000014">
    <property type="entry name" value="PAS"/>
</dbReference>
<dbReference type="FunFam" id="1.10.287.130:FF:000002">
    <property type="entry name" value="Two-component osmosensing histidine kinase"/>
    <property type="match status" value="1"/>
</dbReference>
<proteinExistence type="inferred from homology"/>
<dbReference type="CDD" id="cd00082">
    <property type="entry name" value="HisKA"/>
    <property type="match status" value="1"/>
</dbReference>
<protein>
    <recommendedName>
        <fullName evidence="12">Circadian input-output histidine kinase CikA</fullName>
        <ecNumber evidence="3">2.7.13.3</ecNumber>
    </recommendedName>
    <alternativeName>
        <fullName evidence="11">Sensory/regulatory protein RpfC</fullName>
    </alternativeName>
</protein>
<dbReference type="SUPFAM" id="SSF55785">
    <property type="entry name" value="PYP-like sensor domain (PAS domain)"/>
    <property type="match status" value="2"/>
</dbReference>
<keyword evidence="13" id="KW-0175">Coiled coil</keyword>
<sequence length="579" mass="64672">MKAMGSEVQGQIPDSVLRGLLGSLGDGLILTDINEHITYINKMARRILGCEGKQVIGWAFRELCPLVNLKTGRSFDSPLKVALAEKRSVGLARNVGIFRGEQHEPIFLSATCSPLRLDDGEIAGCAVILRNVTHLRRLEVRIEADHVYMRTVFSAAQVGLCVLNEKGAIVDINDAGLETMETTYKESVGKQFGDVFRCENSIEGGCGHGQYCATCPIRHQIETAIATEGYTSQITAAMHSVRRKEKIWLRMFFSQAWSEIGKQTIVTMIDVSQRKKREDALEEARERAEAASQTKSQFLANMSHEIRTPINGMNGMIDLTLHTDLTEEQRENLMSAKQCSEDLLRIINDILDFSKLDCGKMELESLDYDLHKTMRRVCTIHRKVAKGKGLFFRLPDMRGIPQFITGDPMRFRQIMHNLLTNAVKFTAEGGVAVEVTKNFRGELPVLSIAVHDTGIGMSFEEQKKLFQPFSQVDGSTTRKFGGTGLGLMIVKELVEAMGGEISVHSAPLCGSNFTFWIPLYEADGEDEESQERSVFINDRWNTGENKEEPVKEEETDISDIANLLAYCEQRLDEDGGDES</sequence>
<dbReference type="InterPro" id="IPR003661">
    <property type="entry name" value="HisK_dim/P_dom"/>
</dbReference>
<keyword evidence="8" id="KW-0067">ATP-binding</keyword>
<dbReference type="SMART" id="SM00388">
    <property type="entry name" value="HisKA"/>
    <property type="match status" value="1"/>
</dbReference>
<dbReference type="InterPro" id="IPR004358">
    <property type="entry name" value="Sig_transdc_His_kin-like_C"/>
</dbReference>
<feature type="domain" description="PAS" evidence="15">
    <location>
        <begin position="13"/>
        <end position="57"/>
    </location>
</feature>
<dbReference type="SUPFAM" id="SSF47384">
    <property type="entry name" value="Homodimeric domain of signal transducing histidine kinase"/>
    <property type="match status" value="1"/>
</dbReference>
<evidence type="ECO:0000256" key="2">
    <source>
        <dbReference type="ARBA" id="ARBA00006402"/>
    </source>
</evidence>
<dbReference type="InterPro" id="IPR036890">
    <property type="entry name" value="HATPase_C_sf"/>
</dbReference>
<comment type="catalytic activity">
    <reaction evidence="1">
        <text>ATP + protein L-histidine = ADP + protein N-phospho-L-histidine.</text>
        <dbReference type="EC" id="2.7.13.3"/>
    </reaction>
</comment>
<keyword evidence="17" id="KW-1185">Reference proteome</keyword>
<dbReference type="Gene3D" id="1.10.287.130">
    <property type="match status" value="1"/>
</dbReference>
<dbReference type="SMART" id="SM00387">
    <property type="entry name" value="HATPase_c"/>
    <property type="match status" value="1"/>
</dbReference>
<dbReference type="Pfam" id="PF02518">
    <property type="entry name" value="HATPase_c"/>
    <property type="match status" value="1"/>
</dbReference>
<dbReference type="PANTHER" id="PTHR43047">
    <property type="entry name" value="TWO-COMPONENT HISTIDINE PROTEIN KINASE"/>
    <property type="match status" value="1"/>
</dbReference>
<dbReference type="InterPro" id="IPR003594">
    <property type="entry name" value="HATPase_dom"/>
</dbReference>
<keyword evidence="4" id="KW-0597">Phosphoprotein</keyword>
<evidence type="ECO:0000313" key="16">
    <source>
        <dbReference type="EMBL" id="TYZ24570.1"/>
    </source>
</evidence>
<evidence type="ECO:0000256" key="3">
    <source>
        <dbReference type="ARBA" id="ARBA00012438"/>
    </source>
</evidence>
<evidence type="ECO:0000256" key="4">
    <source>
        <dbReference type="ARBA" id="ARBA00022553"/>
    </source>
</evidence>
<dbReference type="Gene3D" id="3.30.450.20">
    <property type="entry name" value="PAS domain"/>
    <property type="match status" value="2"/>
</dbReference>
<comment type="caution">
    <text evidence="16">The sequence shown here is derived from an EMBL/GenBank/DDBJ whole genome shotgun (WGS) entry which is preliminary data.</text>
</comment>
<organism evidence="16 17">
    <name type="scientific">Selenomonas ruminis</name>
    <dbReference type="NCBI Taxonomy" id="2593411"/>
    <lineage>
        <taxon>Bacteria</taxon>
        <taxon>Bacillati</taxon>
        <taxon>Bacillota</taxon>
        <taxon>Negativicutes</taxon>
        <taxon>Selenomonadales</taxon>
        <taxon>Selenomonadaceae</taxon>
        <taxon>Selenomonas</taxon>
    </lineage>
</organism>
<dbReference type="FunFam" id="3.30.565.10:FF:000010">
    <property type="entry name" value="Sensor histidine kinase RcsC"/>
    <property type="match status" value="1"/>
</dbReference>
<evidence type="ECO:0000256" key="9">
    <source>
        <dbReference type="ARBA" id="ARBA00023012"/>
    </source>
</evidence>
<evidence type="ECO:0000256" key="7">
    <source>
        <dbReference type="ARBA" id="ARBA00022777"/>
    </source>
</evidence>
<dbReference type="EMBL" id="VTOY01000001">
    <property type="protein sequence ID" value="TYZ24570.1"/>
    <property type="molecule type" value="Genomic_DNA"/>
</dbReference>
<dbReference type="SMART" id="SM00091">
    <property type="entry name" value="PAS"/>
    <property type="match status" value="2"/>
</dbReference>
<accession>A0A5D6W9R7</accession>
<dbReference type="EC" id="2.7.13.3" evidence="3"/>
<gene>
    <name evidence="16" type="ORF">FZ040_00540</name>
</gene>
<dbReference type="InterPro" id="IPR013656">
    <property type="entry name" value="PAS_4"/>
</dbReference>
<dbReference type="InterPro" id="IPR036097">
    <property type="entry name" value="HisK_dim/P_sf"/>
</dbReference>
<keyword evidence="6" id="KW-0547">Nucleotide-binding</keyword>
<evidence type="ECO:0000256" key="6">
    <source>
        <dbReference type="ARBA" id="ARBA00022741"/>
    </source>
</evidence>
<evidence type="ECO:0000256" key="5">
    <source>
        <dbReference type="ARBA" id="ARBA00022679"/>
    </source>
</evidence>
<name>A0A5D6W9R7_9FIRM</name>
<dbReference type="Pfam" id="PF13426">
    <property type="entry name" value="PAS_9"/>
    <property type="match status" value="1"/>
</dbReference>
<dbReference type="CDD" id="cd16922">
    <property type="entry name" value="HATPase_EvgS-ArcB-TorS-like"/>
    <property type="match status" value="1"/>
</dbReference>
<feature type="domain" description="Histidine kinase" evidence="14">
    <location>
        <begin position="301"/>
        <end position="521"/>
    </location>
</feature>
<dbReference type="AlphaFoldDB" id="A0A5D6W9R7"/>
<keyword evidence="5" id="KW-0808">Transferase</keyword>
<dbReference type="PROSITE" id="PS50112">
    <property type="entry name" value="PAS"/>
    <property type="match status" value="1"/>
</dbReference>
<dbReference type="OrthoDB" id="9805486at2"/>
<evidence type="ECO:0000256" key="8">
    <source>
        <dbReference type="ARBA" id="ARBA00022840"/>
    </source>
</evidence>
<dbReference type="Pfam" id="PF08448">
    <property type="entry name" value="PAS_4"/>
    <property type="match status" value="1"/>
</dbReference>
<feature type="coiled-coil region" evidence="13">
    <location>
        <begin position="271"/>
        <end position="301"/>
    </location>
</feature>
<keyword evidence="7" id="KW-0418">Kinase</keyword>
<evidence type="ECO:0000256" key="12">
    <source>
        <dbReference type="ARBA" id="ARBA00074306"/>
    </source>
</evidence>
<evidence type="ECO:0000313" key="17">
    <source>
        <dbReference type="Proteomes" id="UP000323646"/>
    </source>
</evidence>
<dbReference type="PROSITE" id="PS50109">
    <property type="entry name" value="HIS_KIN"/>
    <property type="match status" value="1"/>
</dbReference>
<evidence type="ECO:0000256" key="10">
    <source>
        <dbReference type="ARBA" id="ARBA00064003"/>
    </source>
</evidence>
<dbReference type="Proteomes" id="UP000323646">
    <property type="component" value="Unassembled WGS sequence"/>
</dbReference>
<dbReference type="Gene3D" id="3.30.565.10">
    <property type="entry name" value="Histidine kinase-like ATPase, C-terminal domain"/>
    <property type="match status" value="1"/>
</dbReference>
<dbReference type="PRINTS" id="PR00344">
    <property type="entry name" value="BCTRLSENSOR"/>
</dbReference>
<dbReference type="SUPFAM" id="SSF55874">
    <property type="entry name" value="ATPase domain of HSP90 chaperone/DNA topoisomerase II/histidine kinase"/>
    <property type="match status" value="1"/>
</dbReference>
<evidence type="ECO:0000259" key="14">
    <source>
        <dbReference type="PROSITE" id="PS50109"/>
    </source>
</evidence>
<evidence type="ECO:0000256" key="1">
    <source>
        <dbReference type="ARBA" id="ARBA00000085"/>
    </source>
</evidence>